<dbReference type="InterPro" id="IPR008271">
    <property type="entry name" value="Ser/Thr_kinase_AS"/>
</dbReference>
<dbReference type="Proteomes" id="UP001159427">
    <property type="component" value="Unassembled WGS sequence"/>
</dbReference>
<dbReference type="InterPro" id="IPR013761">
    <property type="entry name" value="SAM/pointed_sf"/>
</dbReference>
<dbReference type="Pfam" id="PF00069">
    <property type="entry name" value="Pkinase"/>
    <property type="match status" value="1"/>
</dbReference>
<protein>
    <submittedName>
        <fullName evidence="5">Uncharacterized protein</fullName>
    </submittedName>
</protein>
<dbReference type="Gene3D" id="1.10.150.50">
    <property type="entry name" value="Transcription Factor, Ets-1"/>
    <property type="match status" value="1"/>
</dbReference>
<dbReference type="Gene3D" id="1.10.510.10">
    <property type="entry name" value="Transferase(Phosphotransferase) domain 1"/>
    <property type="match status" value="1"/>
</dbReference>
<feature type="domain" description="Protein kinase" evidence="3">
    <location>
        <begin position="237"/>
        <end position="554"/>
    </location>
</feature>
<dbReference type="EMBL" id="CALNXI010000450">
    <property type="protein sequence ID" value="CAH3027395.1"/>
    <property type="molecule type" value="Genomic_DNA"/>
</dbReference>
<feature type="compositionally biased region" description="Basic residues" evidence="2">
    <location>
        <begin position="124"/>
        <end position="155"/>
    </location>
</feature>
<keyword evidence="1" id="KW-0175">Coiled coil</keyword>
<dbReference type="SMART" id="SM00220">
    <property type="entry name" value="S_TKc"/>
    <property type="match status" value="1"/>
</dbReference>
<feature type="region of interest" description="Disordered" evidence="2">
    <location>
        <begin position="109"/>
        <end position="155"/>
    </location>
</feature>
<dbReference type="SUPFAM" id="SSF47769">
    <property type="entry name" value="SAM/Pointed domain"/>
    <property type="match status" value="1"/>
</dbReference>
<dbReference type="InterPro" id="IPR000719">
    <property type="entry name" value="Prot_kinase_dom"/>
</dbReference>
<dbReference type="CDD" id="cd00180">
    <property type="entry name" value="PKc"/>
    <property type="match status" value="1"/>
</dbReference>
<keyword evidence="6" id="KW-1185">Reference proteome</keyword>
<dbReference type="InterPro" id="IPR001660">
    <property type="entry name" value="SAM"/>
</dbReference>
<evidence type="ECO:0000259" key="3">
    <source>
        <dbReference type="PROSITE" id="PS50011"/>
    </source>
</evidence>
<evidence type="ECO:0000256" key="2">
    <source>
        <dbReference type="SAM" id="MobiDB-lite"/>
    </source>
</evidence>
<dbReference type="PANTHER" id="PTHR31025">
    <property type="entry name" value="SI:CH211-196P9.1-RELATED"/>
    <property type="match status" value="1"/>
</dbReference>
<evidence type="ECO:0000259" key="4">
    <source>
        <dbReference type="PROSITE" id="PS50105"/>
    </source>
</evidence>
<dbReference type="PROSITE" id="PS50011">
    <property type="entry name" value="PROTEIN_KINASE_DOM"/>
    <property type="match status" value="1"/>
</dbReference>
<dbReference type="Gene3D" id="3.30.200.20">
    <property type="entry name" value="Phosphorylase Kinase, domain 1"/>
    <property type="match status" value="1"/>
</dbReference>
<gene>
    <name evidence="5" type="ORF">PEVE_00031480</name>
</gene>
<comment type="caution">
    <text evidence="5">The sequence shown here is derived from an EMBL/GenBank/DDBJ whole genome shotgun (WGS) entry which is preliminary data.</text>
</comment>
<name>A0ABN8MJI5_9CNID</name>
<evidence type="ECO:0000313" key="6">
    <source>
        <dbReference type="Proteomes" id="UP001159427"/>
    </source>
</evidence>
<evidence type="ECO:0000313" key="5">
    <source>
        <dbReference type="EMBL" id="CAH3027395.1"/>
    </source>
</evidence>
<dbReference type="SMART" id="SM00454">
    <property type="entry name" value="SAM"/>
    <property type="match status" value="1"/>
</dbReference>
<feature type="coiled-coil region" evidence="1">
    <location>
        <begin position="156"/>
        <end position="183"/>
    </location>
</feature>
<proteinExistence type="predicted"/>
<dbReference type="PROSITE" id="PS00108">
    <property type="entry name" value="PROTEIN_KINASE_ST"/>
    <property type="match status" value="1"/>
</dbReference>
<evidence type="ECO:0000256" key="1">
    <source>
        <dbReference type="SAM" id="Coils"/>
    </source>
</evidence>
<dbReference type="Pfam" id="PF00536">
    <property type="entry name" value="SAM_1"/>
    <property type="match status" value="1"/>
</dbReference>
<dbReference type="PROSITE" id="PS50105">
    <property type="entry name" value="SAM_DOMAIN"/>
    <property type="match status" value="1"/>
</dbReference>
<feature type="domain" description="SAM" evidence="4">
    <location>
        <begin position="6"/>
        <end position="68"/>
    </location>
</feature>
<organism evidence="5 6">
    <name type="scientific">Porites evermanni</name>
    <dbReference type="NCBI Taxonomy" id="104178"/>
    <lineage>
        <taxon>Eukaryota</taxon>
        <taxon>Metazoa</taxon>
        <taxon>Cnidaria</taxon>
        <taxon>Anthozoa</taxon>
        <taxon>Hexacorallia</taxon>
        <taxon>Scleractinia</taxon>
        <taxon>Fungiina</taxon>
        <taxon>Poritidae</taxon>
        <taxon>Porites</taxon>
    </lineage>
</organism>
<dbReference type="SUPFAM" id="SSF56112">
    <property type="entry name" value="Protein kinase-like (PK-like)"/>
    <property type="match status" value="1"/>
</dbReference>
<sequence>MAMDKRSIDEVQSWLSDKGFGEYASKFHENFIDGEALLCLTERAAEELIPVMGHRMKFLKLLGTLKQNKANSTSGDFTTHTAAASTTHTAATNQPDHETQVVTIAGDVAAESSQSREPETAQNARKRQPSKHSLASKRRQRLARNKRKREERKLLKRGVTTLIQELKNDNDSLTKKCNMETNIKEKYFEMWRASEKEKDRIKTSQSVFRGFQQRLTKEPGSNREILKIDPSMLEDVDGPSVQLGRGRFGTVVLKQFRSSPVAVKYFDSSSTPKLVEREASFLAQCCHINLPLIYGMNNTHAPFFIVTQFYGSESFKPVTLRGVIKEEAEVSIESSENWLHILTQLCDCLSYIHRKDIIHNDIKNDNIVIVCNSKGCFSPILIDFGKACPLTQAKKKILTEEEKAMYYREHCHIAPEVIEGSHSQSILSDMYSFGVVIASIYKYTKYRPFKELARNCLKPVSNRKRPCVSAAQTDTGTIVLNAKLPWPATIDLPTSYRPEVTKLLQDKDRTKLTRKLRKSFVSRIYEHFSRYTLYPTKQQLLEISQLIIKTFPFLKDTSVGTGYDSWFAQLYDKFRNERKGITDDPEVILHKRRKTKGSEVQPVALKLRRGGINWEPPFPEGEDEVSLKRHKEWLQNECMRRTPDLKRVAERMSLTFPDRRRLMNKNVPLTEVRAEYPALFDFKQIVTEFERILGINTSILDTFQSNLSQVADQIIELGRARKGRKNCLGMEQYLQLLEGEFNDDDETENLTEEKEEVAMVVLPFLLKQTSKGGQSQQQDFVHFIADVNSTTAKSVALQSSFPFIIFEGSLDSPGQIHLAADKQLLCSFTGSLVEAACGLLASYYVFMFNYPVGLKNLFLYLQKCVLHINDAQKLPGSVISLVNDLDSLSKCN</sequence>
<reference evidence="5 6" key="1">
    <citation type="submission" date="2022-05" db="EMBL/GenBank/DDBJ databases">
        <authorList>
            <consortium name="Genoscope - CEA"/>
            <person name="William W."/>
        </authorList>
    </citation>
    <scope>NUCLEOTIDE SEQUENCE [LARGE SCALE GENOMIC DNA]</scope>
</reference>
<accession>A0ABN8MJI5</accession>
<dbReference type="PANTHER" id="PTHR31025:SF9">
    <property type="entry name" value="SI:DKEY-286J15.1"/>
    <property type="match status" value="1"/>
</dbReference>
<dbReference type="InterPro" id="IPR011009">
    <property type="entry name" value="Kinase-like_dom_sf"/>
</dbReference>